<dbReference type="OrthoDB" id="5240615at2"/>
<evidence type="ECO:0000256" key="2">
    <source>
        <dbReference type="SAM" id="MobiDB-lite"/>
    </source>
</evidence>
<reference evidence="5 6" key="1">
    <citation type="submission" date="2015-03" db="EMBL/GenBank/DDBJ databases">
        <title>Luteipulveratus halotolerans sp. nov., a novel actinobacterium (Dermacoccaceae) from Sarawak, Malaysia.</title>
        <authorList>
            <person name="Juboi H."/>
            <person name="Basik A."/>
            <person name="Shamsul S.S."/>
            <person name="Arnold P."/>
            <person name="Schmitt E.K."/>
            <person name="Sanglier J.-J."/>
            <person name="Yeo T."/>
        </authorList>
    </citation>
    <scope>NUCLEOTIDE SEQUENCE [LARGE SCALE GENOMIC DNA]</scope>
    <source>
        <strain evidence="5 6">MN07-A0370</strain>
    </source>
</reference>
<dbReference type="InterPro" id="IPR000383">
    <property type="entry name" value="Xaa-Pro-like_dom"/>
</dbReference>
<dbReference type="AlphaFoldDB" id="A0A0K1JMB5"/>
<organism evidence="5 6">
    <name type="scientific">Luteipulveratus mongoliensis</name>
    <dbReference type="NCBI Taxonomy" id="571913"/>
    <lineage>
        <taxon>Bacteria</taxon>
        <taxon>Bacillati</taxon>
        <taxon>Actinomycetota</taxon>
        <taxon>Actinomycetes</taxon>
        <taxon>Micrococcales</taxon>
        <taxon>Dermacoccaceae</taxon>
        <taxon>Luteipulveratus</taxon>
    </lineage>
</organism>
<dbReference type="PATRIC" id="fig|571913.6.peg.4393"/>
<accession>A0A0K1JMB5</accession>
<dbReference type="GO" id="GO:0008239">
    <property type="term" value="F:dipeptidyl-peptidase activity"/>
    <property type="evidence" value="ECO:0007669"/>
    <property type="project" value="InterPro"/>
</dbReference>
<dbReference type="SMART" id="SM00939">
    <property type="entry name" value="PepX_C"/>
    <property type="match status" value="1"/>
</dbReference>
<keyword evidence="6" id="KW-1185">Reference proteome</keyword>
<evidence type="ECO:0000256" key="3">
    <source>
        <dbReference type="SAM" id="SignalP"/>
    </source>
</evidence>
<dbReference type="NCBIfam" id="TIGR00976">
    <property type="entry name" value="CocE_NonD"/>
    <property type="match status" value="1"/>
</dbReference>
<evidence type="ECO:0000259" key="4">
    <source>
        <dbReference type="SMART" id="SM00939"/>
    </source>
</evidence>
<dbReference type="Pfam" id="PF08530">
    <property type="entry name" value="PepX_C"/>
    <property type="match status" value="1"/>
</dbReference>
<feature type="domain" description="Xaa-Pro dipeptidyl-peptidase C-terminal" evidence="4">
    <location>
        <begin position="349"/>
        <end position="571"/>
    </location>
</feature>
<evidence type="ECO:0000313" key="5">
    <source>
        <dbReference type="EMBL" id="AKU17862.1"/>
    </source>
</evidence>
<dbReference type="KEGG" id="lmoi:VV02_21690"/>
<gene>
    <name evidence="5" type="ORF">VV02_21690</name>
</gene>
<evidence type="ECO:0000256" key="1">
    <source>
        <dbReference type="ARBA" id="ARBA00022801"/>
    </source>
</evidence>
<dbReference type="InterPro" id="IPR029058">
    <property type="entry name" value="AB_hydrolase_fold"/>
</dbReference>
<keyword evidence="3" id="KW-0732">Signal</keyword>
<name>A0A0K1JMB5_9MICO</name>
<dbReference type="RefSeq" id="WP_052594962.1">
    <property type="nucleotide sequence ID" value="NZ_CP011112.1"/>
</dbReference>
<dbReference type="Proteomes" id="UP000066480">
    <property type="component" value="Chromosome"/>
</dbReference>
<dbReference type="Gene3D" id="3.40.50.1820">
    <property type="entry name" value="alpha/beta hydrolase"/>
    <property type="match status" value="2"/>
</dbReference>
<protein>
    <recommendedName>
        <fullName evidence="4">Xaa-Pro dipeptidyl-peptidase C-terminal domain-containing protein</fullName>
    </recommendedName>
</protein>
<evidence type="ECO:0000313" key="6">
    <source>
        <dbReference type="Proteomes" id="UP000066480"/>
    </source>
</evidence>
<dbReference type="InterPro" id="IPR013736">
    <property type="entry name" value="Xaa-Pro_dipept_C"/>
</dbReference>
<dbReference type="InterPro" id="IPR008979">
    <property type="entry name" value="Galactose-bd-like_sf"/>
</dbReference>
<keyword evidence="1" id="KW-0378">Hydrolase</keyword>
<dbReference type="Pfam" id="PF02129">
    <property type="entry name" value="Peptidase_S15"/>
    <property type="match status" value="1"/>
</dbReference>
<feature type="signal peptide" evidence="3">
    <location>
        <begin position="1"/>
        <end position="28"/>
    </location>
</feature>
<dbReference type="SUPFAM" id="SSF49785">
    <property type="entry name" value="Galactose-binding domain-like"/>
    <property type="match status" value="1"/>
</dbReference>
<dbReference type="EMBL" id="CP011112">
    <property type="protein sequence ID" value="AKU17862.1"/>
    <property type="molecule type" value="Genomic_DNA"/>
</dbReference>
<dbReference type="InterPro" id="IPR005674">
    <property type="entry name" value="CocE/Ser_esterase"/>
</dbReference>
<sequence length="594" mass="63568">MTGRSLLAVGAVAAAAVSLAAPAPPSHATEPTTVKAGGTTHDQNDRVPEGAAWTESYFPSSGGVTLHADVLRPANLPAGTRTPVILSAGPYFSHRGQTGDDGFTHTGPSERFNDFVDGAKLMARGYTVVMVDLRGFGGSTGCLDWVGPGEQADVAAAVTWARTQPWSTGKVGMYGKSYDASTGLVGATLKKRGPDAVVAQEPVWDMYNYLFNNGVPRFNHLGTPEAYNEIATISGMSDDSAQYKKAADYETQNPKCLKDNLTDTQNPSPRSSYWRARDLAAKVTGSHTPLFVTQGTIEDNTKAEDVQQFLANHHGPQRGWVGPWPHVRGNDAVDGTLLMGRAGWFDEVMRFYDRYLKGDKPTVKDPTFAVQDNSGTWRGQKTWPLTSRHTNVGLATGTYVDTGAAGGFNPEKRAQASGQYDMEHLGSVAPRPSVRSFAKTAAGSLTTYSTPVTAKVRLTGTPSVDLITKGRGNLVAELWDVAADGSAVQLNDMITVVPAVGVTHLNLRGMDWTLQPGHRLAVRVGTNHADGYWEPSSSKAAVKVWTARLTLPLQNPTTDVATQGDRAPYLDEYLDSYASTSPVTPGPGTFTLRP</sequence>
<dbReference type="SUPFAM" id="SSF53474">
    <property type="entry name" value="alpha/beta-Hydrolases"/>
    <property type="match status" value="1"/>
</dbReference>
<feature type="region of interest" description="Disordered" evidence="2">
    <location>
        <begin position="21"/>
        <end position="47"/>
    </location>
</feature>
<proteinExistence type="predicted"/>
<feature type="chain" id="PRO_5005462115" description="Xaa-Pro dipeptidyl-peptidase C-terminal domain-containing protein" evidence="3">
    <location>
        <begin position="29"/>
        <end position="594"/>
    </location>
</feature>